<accession>A0ACB9N7T4</accession>
<keyword evidence="2" id="KW-1185">Reference proteome</keyword>
<protein>
    <submittedName>
        <fullName evidence="1">Uncharacterized protein</fullName>
    </submittedName>
</protein>
<evidence type="ECO:0000313" key="1">
    <source>
        <dbReference type="EMBL" id="KAI4331834.1"/>
    </source>
</evidence>
<dbReference type="EMBL" id="CM039432">
    <property type="protein sequence ID" value="KAI4331834.1"/>
    <property type="molecule type" value="Genomic_DNA"/>
</dbReference>
<proteinExistence type="predicted"/>
<organism evidence="1 2">
    <name type="scientific">Bauhinia variegata</name>
    <name type="common">Purple orchid tree</name>
    <name type="synonym">Phanera variegata</name>
    <dbReference type="NCBI Taxonomy" id="167791"/>
    <lineage>
        <taxon>Eukaryota</taxon>
        <taxon>Viridiplantae</taxon>
        <taxon>Streptophyta</taxon>
        <taxon>Embryophyta</taxon>
        <taxon>Tracheophyta</taxon>
        <taxon>Spermatophyta</taxon>
        <taxon>Magnoliopsida</taxon>
        <taxon>eudicotyledons</taxon>
        <taxon>Gunneridae</taxon>
        <taxon>Pentapetalae</taxon>
        <taxon>rosids</taxon>
        <taxon>fabids</taxon>
        <taxon>Fabales</taxon>
        <taxon>Fabaceae</taxon>
        <taxon>Cercidoideae</taxon>
        <taxon>Cercideae</taxon>
        <taxon>Bauhiniinae</taxon>
        <taxon>Bauhinia</taxon>
    </lineage>
</organism>
<dbReference type="Proteomes" id="UP000828941">
    <property type="component" value="Chromosome 7"/>
</dbReference>
<name>A0ACB9N7T4_BAUVA</name>
<evidence type="ECO:0000313" key="2">
    <source>
        <dbReference type="Proteomes" id="UP000828941"/>
    </source>
</evidence>
<reference evidence="1 2" key="1">
    <citation type="journal article" date="2022" name="DNA Res.">
        <title>Chromosomal-level genome assembly of the orchid tree Bauhinia variegata (Leguminosae; Cercidoideae) supports the allotetraploid origin hypothesis of Bauhinia.</title>
        <authorList>
            <person name="Zhong Y."/>
            <person name="Chen Y."/>
            <person name="Zheng D."/>
            <person name="Pang J."/>
            <person name="Liu Y."/>
            <person name="Luo S."/>
            <person name="Meng S."/>
            <person name="Qian L."/>
            <person name="Wei D."/>
            <person name="Dai S."/>
            <person name="Zhou R."/>
        </authorList>
    </citation>
    <scope>NUCLEOTIDE SEQUENCE [LARGE SCALE GENOMIC DNA]</scope>
    <source>
        <strain evidence="1">BV-YZ2020</strain>
    </source>
</reference>
<gene>
    <name evidence="1" type="ORF">L6164_016789</name>
</gene>
<sequence>MESMAKRKIAYGMIVDFSQDNEMQTIEQKFIVIGWRNFFQITEDVVYDVMVREFYANLNHYPYDDSVAISSIVDGVEFSLNEKLLGEILGVQTEGKQIYCSKHWDEKDIGVSFSQAMEAIVDAPVDSKWLKKPNLNCANPTTKTMARIVKMAIMPKLGNLSGPSYNELNVIYHLKMGLPLNLPYLIISHMAESARNTRNQFVLPYGMILTCIFRYHSAIDTSLHSYTLMLRNNVIKKLIVVKTASLKRKLDDNEKVSVDNPVTRKATVDKKVSLQSSGNWMEFLLKCTIEKLDHLTKVVEHLQTEVAELKKKQVEDKNDSVASENGAEDGHEEEDDYVDSDEE</sequence>
<comment type="caution">
    <text evidence="1">The sequence shown here is derived from an EMBL/GenBank/DDBJ whole genome shotgun (WGS) entry which is preliminary data.</text>
</comment>